<organism evidence="1 3">
    <name type="scientific">Puccinia graminis f. sp. tritici</name>
    <dbReference type="NCBI Taxonomy" id="56615"/>
    <lineage>
        <taxon>Eukaryota</taxon>
        <taxon>Fungi</taxon>
        <taxon>Dikarya</taxon>
        <taxon>Basidiomycota</taxon>
        <taxon>Pucciniomycotina</taxon>
        <taxon>Pucciniomycetes</taxon>
        <taxon>Pucciniales</taxon>
        <taxon>Pucciniaceae</taxon>
        <taxon>Puccinia</taxon>
    </lineage>
</organism>
<dbReference type="AlphaFoldDB" id="A0A5B0PJK4"/>
<gene>
    <name evidence="1" type="ORF">PGTUg99_011175</name>
    <name evidence="2" type="ORF">PGTUg99_033550</name>
</gene>
<evidence type="ECO:0000313" key="3">
    <source>
        <dbReference type="Proteomes" id="UP000325313"/>
    </source>
</evidence>
<reference evidence="1 3" key="1">
    <citation type="submission" date="2019-05" db="EMBL/GenBank/DDBJ databases">
        <title>Emergence of the Ug99 lineage of the wheat stem rust pathogen through somatic hybridization.</title>
        <authorList>
            <person name="Li F."/>
            <person name="Upadhyaya N.M."/>
            <person name="Sperschneider J."/>
            <person name="Matny O."/>
            <person name="Nguyen-Phuc H."/>
            <person name="Mago R."/>
            <person name="Raley C."/>
            <person name="Miller M.E."/>
            <person name="Silverstein K.A.T."/>
            <person name="Henningsen E."/>
            <person name="Hirsch C.D."/>
            <person name="Visser B."/>
            <person name="Pretorius Z.A."/>
            <person name="Steffenson B.J."/>
            <person name="Schwessinger B."/>
            <person name="Dodds P.N."/>
            <person name="Figueroa M."/>
        </authorList>
    </citation>
    <scope>NUCLEOTIDE SEQUENCE [LARGE SCALE GENOMIC DNA]</scope>
    <source>
        <strain evidence="1 3">Ug99</strain>
    </source>
</reference>
<name>A0A5B0PJK4_PUCGR</name>
<evidence type="ECO:0000313" key="2">
    <source>
        <dbReference type="EMBL" id="KAA1136489.1"/>
    </source>
</evidence>
<proteinExistence type="predicted"/>
<dbReference type="EMBL" id="VDEP01000339">
    <property type="protein sequence ID" value="KAA1100658.1"/>
    <property type="molecule type" value="Genomic_DNA"/>
</dbReference>
<sequence length="343" mass="39165">MESQDNRLSSGESRLLIEFVTCMMGRTTLNFQPPPQPTLEELSLREKQGSVFQTVSRPQASGFQDLDAAPTGMDYVQALIYHPLFPLSTKTRCDLEFRSKGFLRITFEWEKPNLDESEWNRTATDIFSNNWKIFCLLQKKSTSSYALDVPSVIQSWLLQVHDDLQKRRIAMTQGRAVHGDGRQDSHTVYRNEVANARFKTALHVFPDRPEILRIFEDPDAVSDYEVEEDISAVPVRLVPSWRSDVLSHLTRKVDLAMVQLANREHQAGISRLLARGGNRVLTEDERLEERIPSALPFEAYHPDFINRTSILEHHQMKICQASARPVSDAFEDIQKVTGPSGNL</sequence>
<accession>A0A5B0PJK4</accession>
<evidence type="ECO:0000313" key="1">
    <source>
        <dbReference type="EMBL" id="KAA1100658.1"/>
    </source>
</evidence>
<dbReference type="EMBL" id="VDEP01000035">
    <property type="protein sequence ID" value="KAA1136489.1"/>
    <property type="molecule type" value="Genomic_DNA"/>
</dbReference>
<comment type="caution">
    <text evidence="1">The sequence shown here is derived from an EMBL/GenBank/DDBJ whole genome shotgun (WGS) entry which is preliminary data.</text>
</comment>
<dbReference type="Proteomes" id="UP000325313">
    <property type="component" value="Unassembled WGS sequence"/>
</dbReference>
<protein>
    <submittedName>
        <fullName evidence="1">Uncharacterized protein</fullName>
    </submittedName>
</protein>